<sequence length="159" mass="18651">MRLPDLFEILAITESTIEYLRSNHLSSENIKCPNFRCRMVITKIQKANRHTKFFTLTKKSADIVDLSGIIRFLPLLKSLCKKLSCSYISGQKCTQLISWKTTIHIIPFFVQNGWLYDDDSQSSDVILPFRAVRIFIQFQEWNICCRLMRLILSHIKESF</sequence>
<dbReference type="EMBL" id="JWZT01004899">
    <property type="protein sequence ID" value="KII62675.1"/>
    <property type="molecule type" value="Genomic_DNA"/>
</dbReference>
<accession>A0A0C2M6N3</accession>
<keyword evidence="2" id="KW-1185">Reference proteome</keyword>
<protein>
    <submittedName>
        <fullName evidence="1">Uncharacterized protein</fullName>
    </submittedName>
</protein>
<dbReference type="AlphaFoldDB" id="A0A0C2M6N3"/>
<organism evidence="1 2">
    <name type="scientific">Thelohanellus kitauei</name>
    <name type="common">Myxosporean</name>
    <dbReference type="NCBI Taxonomy" id="669202"/>
    <lineage>
        <taxon>Eukaryota</taxon>
        <taxon>Metazoa</taxon>
        <taxon>Cnidaria</taxon>
        <taxon>Myxozoa</taxon>
        <taxon>Myxosporea</taxon>
        <taxon>Bivalvulida</taxon>
        <taxon>Platysporina</taxon>
        <taxon>Myxobolidae</taxon>
        <taxon>Thelohanellus</taxon>
    </lineage>
</organism>
<name>A0A0C2M6N3_THEKT</name>
<dbReference type="Proteomes" id="UP000031668">
    <property type="component" value="Unassembled WGS sequence"/>
</dbReference>
<evidence type="ECO:0000313" key="2">
    <source>
        <dbReference type="Proteomes" id="UP000031668"/>
    </source>
</evidence>
<proteinExistence type="predicted"/>
<gene>
    <name evidence="1" type="ORF">RF11_03475</name>
</gene>
<comment type="caution">
    <text evidence="1">The sequence shown here is derived from an EMBL/GenBank/DDBJ whole genome shotgun (WGS) entry which is preliminary data.</text>
</comment>
<evidence type="ECO:0000313" key="1">
    <source>
        <dbReference type="EMBL" id="KII62675.1"/>
    </source>
</evidence>
<reference evidence="1 2" key="1">
    <citation type="journal article" date="2014" name="Genome Biol. Evol.">
        <title>The genome of the myxosporean Thelohanellus kitauei shows adaptations to nutrient acquisition within its fish host.</title>
        <authorList>
            <person name="Yang Y."/>
            <person name="Xiong J."/>
            <person name="Zhou Z."/>
            <person name="Huo F."/>
            <person name="Miao W."/>
            <person name="Ran C."/>
            <person name="Liu Y."/>
            <person name="Zhang J."/>
            <person name="Feng J."/>
            <person name="Wang M."/>
            <person name="Wang M."/>
            <person name="Wang L."/>
            <person name="Yao B."/>
        </authorList>
    </citation>
    <scope>NUCLEOTIDE SEQUENCE [LARGE SCALE GENOMIC DNA]</scope>
    <source>
        <strain evidence="1">Wuqing</strain>
    </source>
</reference>